<sequence>MRVLYALCPGSAQRTGQRRRNQERRRKYLREAAQGHPRRVPHLRRPVRRCRHRATHPIDGPPPSLSPTPHVPGLQRRHRNLRPSPHRRDDRRQRRPGQTHLPALPVRRVPARGIHQE</sequence>
<feature type="compositionally biased region" description="Basic residues" evidence="1">
    <location>
        <begin position="16"/>
        <end position="28"/>
    </location>
</feature>
<proteinExistence type="predicted"/>
<evidence type="ECO:0000256" key="1">
    <source>
        <dbReference type="SAM" id="MobiDB-lite"/>
    </source>
</evidence>
<feature type="compositionally biased region" description="Pro residues" evidence="1">
    <location>
        <begin position="59"/>
        <end position="70"/>
    </location>
</feature>
<accession>A0A8D8IHB8</accession>
<name>A0A8D8IHB8_CULPI</name>
<dbReference type="EMBL" id="HBUE01355698">
    <property type="protein sequence ID" value="CAG6605553.1"/>
    <property type="molecule type" value="Transcribed_RNA"/>
</dbReference>
<dbReference type="EMBL" id="HBUE01248514">
    <property type="protein sequence ID" value="CAG6553219.1"/>
    <property type="molecule type" value="Transcribed_RNA"/>
</dbReference>
<dbReference type="AlphaFoldDB" id="A0A8D8IHB8"/>
<protein>
    <submittedName>
        <fullName evidence="2">(northern house mosquito) hypothetical protein</fullName>
    </submittedName>
</protein>
<feature type="compositionally biased region" description="Basic residues" evidence="1">
    <location>
        <begin position="75"/>
        <end position="85"/>
    </location>
</feature>
<feature type="region of interest" description="Disordered" evidence="1">
    <location>
        <begin position="8"/>
        <end position="117"/>
    </location>
</feature>
<organism evidence="2">
    <name type="scientific">Culex pipiens</name>
    <name type="common">House mosquito</name>
    <dbReference type="NCBI Taxonomy" id="7175"/>
    <lineage>
        <taxon>Eukaryota</taxon>
        <taxon>Metazoa</taxon>
        <taxon>Ecdysozoa</taxon>
        <taxon>Arthropoda</taxon>
        <taxon>Hexapoda</taxon>
        <taxon>Insecta</taxon>
        <taxon>Pterygota</taxon>
        <taxon>Neoptera</taxon>
        <taxon>Endopterygota</taxon>
        <taxon>Diptera</taxon>
        <taxon>Nematocera</taxon>
        <taxon>Culicoidea</taxon>
        <taxon>Culicidae</taxon>
        <taxon>Culicinae</taxon>
        <taxon>Culicini</taxon>
        <taxon>Culex</taxon>
        <taxon>Culex</taxon>
    </lineage>
</organism>
<feature type="compositionally biased region" description="Basic residues" evidence="1">
    <location>
        <begin position="36"/>
        <end position="55"/>
    </location>
</feature>
<reference evidence="2" key="1">
    <citation type="submission" date="2021-05" db="EMBL/GenBank/DDBJ databases">
        <authorList>
            <person name="Alioto T."/>
            <person name="Alioto T."/>
            <person name="Gomez Garrido J."/>
        </authorList>
    </citation>
    <scope>NUCLEOTIDE SEQUENCE</scope>
</reference>
<evidence type="ECO:0000313" key="2">
    <source>
        <dbReference type="EMBL" id="CAG6553219.1"/>
    </source>
</evidence>